<feature type="region of interest" description="Disordered" evidence="7">
    <location>
        <begin position="409"/>
        <end position="432"/>
    </location>
</feature>
<sequence length="983" mass="109675">MEAILEEIKKYDVQTLRKKLLENGIKVGPIAPSTASLFQKRLAKHLFKLQGGSLDEDDNASPKQPVNKAEIVPLDKDLLDSSLNATNIYYAVCLPQEVDRSNAFDNKENRVFTDKISALQLAKKFKGSRFKVFKNEQEAEVFSQSFAETVFASPRRPSKEDSKEPSVSTESSPYKAPKPQDLAELRQAIETGDVKTFQAKVWDNPRYMVSSGDTPAIYQEGPRYSAMHVAALKNQAAMCQSILDILEDPQFVIKLYSQSVNTEETMNQRINFLVDLYLNMPDKGNCDSPLHMACKFGHAKVVEVLAAHPKTDKQLKNKWGDTPKDLICTRCTSSSAGLKDKIEELLMGQVYVPLIRSEDNTVPPVIGQPWSPDLTGSPLDNTRIPCSPRESPMSVRACAGPMSPSNAGLFHKRWTTSPSQSPDKAREYQHMKRSDCDKGLERIGRQLAAEMKIPWREYWEFLDQFVDLSTPQGLETLEGYFKKRVWQCYIKTFKDRHCIIDETDNASAGSMGFSTPVNRRQRTGLFADSAKSLDSVFEKKINKTEPLNKTSRRLSNSFQDTKDDSEHLSPEEDKSQVQSVSNVNGIVSPITNLAQTFEKLQLLDDSWYEHATVDSEHGNDLESGTDDAKDINLEKGSGLFKTNKVSNSCDKQENSVKIGKSLGNSEDSTSKTAVNEEMPTNTVIVEKDLGKSTDCVNTAKNNGELLVKPEESMDKIQRYPSVSSGSTESFETAEEVLSEKSLSFCSQVSELGNSFVCIRICDTNVFQKLLEFVNENSPGNPEDNDIEMEPVLFILQWQAVLGNESQKINIISLTHAESLEKILVLENVVVAVVEGDIFSQQEGDVVEIRGPVRESSSTTPAVNAYLTRMDAFRNCGYIHGPQPTREDLDVSRAIGDVTVSSELYPNVFQWKLSLTKFLSNTKYRWQSPAKFKPMSRLASPQPSPRGKTSPVIPYGSPVGLGSTTRNHSATSDIRTKLFPSIKE</sequence>
<comment type="caution">
    <text evidence="9">The sequence shown here is derived from an EMBL/GenBank/DDBJ whole genome shotgun (WGS) entry which is preliminary data.</text>
</comment>
<dbReference type="Gene3D" id="1.10.720.40">
    <property type="match status" value="1"/>
</dbReference>
<dbReference type="AlphaFoldDB" id="A0A9D4KNQ5"/>
<dbReference type="InterPro" id="IPR056237">
    <property type="entry name" value="ANKLE2_3rd"/>
</dbReference>
<dbReference type="GO" id="GO:0051721">
    <property type="term" value="F:protein phosphatase 2A binding"/>
    <property type="evidence" value="ECO:0007669"/>
    <property type="project" value="TreeGrafter"/>
</dbReference>
<keyword evidence="3" id="KW-0132">Cell division</keyword>
<gene>
    <name evidence="9" type="ORF">DPMN_116363</name>
</gene>
<organism evidence="9 10">
    <name type="scientific">Dreissena polymorpha</name>
    <name type="common">Zebra mussel</name>
    <name type="synonym">Mytilus polymorpha</name>
    <dbReference type="NCBI Taxonomy" id="45954"/>
    <lineage>
        <taxon>Eukaryota</taxon>
        <taxon>Metazoa</taxon>
        <taxon>Spiralia</taxon>
        <taxon>Lophotrochozoa</taxon>
        <taxon>Mollusca</taxon>
        <taxon>Bivalvia</taxon>
        <taxon>Autobranchia</taxon>
        <taxon>Heteroconchia</taxon>
        <taxon>Euheterodonta</taxon>
        <taxon>Imparidentia</taxon>
        <taxon>Neoheterodontei</taxon>
        <taxon>Myida</taxon>
        <taxon>Dreissenoidea</taxon>
        <taxon>Dreissenidae</taxon>
        <taxon>Dreissena</taxon>
    </lineage>
</organism>
<dbReference type="OrthoDB" id="7446186at2759"/>
<evidence type="ECO:0000256" key="5">
    <source>
        <dbReference type="ARBA" id="ARBA00023043"/>
    </source>
</evidence>
<evidence type="ECO:0000256" key="1">
    <source>
        <dbReference type="ARBA" id="ARBA00004240"/>
    </source>
</evidence>
<name>A0A9D4KNQ5_DREPO</name>
<feature type="compositionally biased region" description="Basic and acidic residues" evidence="7">
    <location>
        <begin position="560"/>
        <end position="575"/>
    </location>
</feature>
<feature type="compositionally biased region" description="Polar residues" evidence="7">
    <location>
        <begin position="548"/>
        <end position="559"/>
    </location>
</feature>
<evidence type="ECO:0000259" key="8">
    <source>
        <dbReference type="PROSITE" id="PS50954"/>
    </source>
</evidence>
<dbReference type="SUPFAM" id="SSF48403">
    <property type="entry name" value="Ankyrin repeat"/>
    <property type="match status" value="1"/>
</dbReference>
<keyword evidence="5" id="KW-0040">ANK repeat</keyword>
<evidence type="ECO:0000256" key="2">
    <source>
        <dbReference type="ARBA" id="ARBA00007597"/>
    </source>
</evidence>
<dbReference type="Pfam" id="PF24567">
    <property type="entry name" value="ANKLE2_3rd"/>
    <property type="match status" value="1"/>
</dbReference>
<evidence type="ECO:0000256" key="4">
    <source>
        <dbReference type="ARBA" id="ARBA00022824"/>
    </source>
</evidence>
<dbReference type="GO" id="GO:0007399">
    <property type="term" value="P:nervous system development"/>
    <property type="evidence" value="ECO:0007669"/>
    <property type="project" value="UniProtKB-ARBA"/>
</dbReference>
<feature type="compositionally biased region" description="Basic and acidic residues" evidence="7">
    <location>
        <begin position="423"/>
        <end position="432"/>
    </location>
</feature>
<accession>A0A9D4KNQ5</accession>
<dbReference type="GO" id="GO:0031468">
    <property type="term" value="P:nuclear membrane reassembly"/>
    <property type="evidence" value="ECO:0007669"/>
    <property type="project" value="UniProtKB-ARBA"/>
</dbReference>
<keyword evidence="6" id="KW-0131">Cell cycle</keyword>
<dbReference type="InterPro" id="IPR011015">
    <property type="entry name" value="LEM/LEM-like_dom_sf"/>
</dbReference>
<keyword evidence="4" id="KW-0256">Endoplasmic reticulum</keyword>
<evidence type="ECO:0000313" key="10">
    <source>
        <dbReference type="Proteomes" id="UP000828390"/>
    </source>
</evidence>
<protein>
    <recommendedName>
        <fullName evidence="8">LEM domain-containing protein</fullName>
    </recommendedName>
</protein>
<dbReference type="InterPro" id="IPR002110">
    <property type="entry name" value="Ankyrin_rpt"/>
</dbReference>
<dbReference type="InterPro" id="IPR036770">
    <property type="entry name" value="Ankyrin_rpt-contain_sf"/>
</dbReference>
<comment type="similarity">
    <text evidence="2">Belongs to the ANKLE2 family.</text>
</comment>
<evidence type="ECO:0000256" key="6">
    <source>
        <dbReference type="ARBA" id="ARBA00023306"/>
    </source>
</evidence>
<dbReference type="SUPFAM" id="SSF63451">
    <property type="entry name" value="LEM domain"/>
    <property type="match status" value="1"/>
</dbReference>
<reference evidence="9" key="2">
    <citation type="submission" date="2020-11" db="EMBL/GenBank/DDBJ databases">
        <authorList>
            <person name="McCartney M.A."/>
            <person name="Auch B."/>
            <person name="Kono T."/>
            <person name="Mallez S."/>
            <person name="Becker A."/>
            <person name="Gohl D.M."/>
            <person name="Silverstein K.A.T."/>
            <person name="Koren S."/>
            <person name="Bechman K.B."/>
            <person name="Herman A."/>
            <person name="Abrahante J.E."/>
            <person name="Garbe J."/>
        </authorList>
    </citation>
    <scope>NUCLEOTIDE SEQUENCE</scope>
    <source>
        <strain evidence="9">Duluth1</strain>
        <tissue evidence="9">Whole animal</tissue>
    </source>
</reference>
<dbReference type="PANTHER" id="PTHR12349">
    <property type="entry name" value="ANKYRIN REPEAT AND LEM DOMAIN-CONTAINING PROTEIN 2"/>
    <property type="match status" value="1"/>
</dbReference>
<feature type="compositionally biased region" description="Polar residues" evidence="7">
    <location>
        <begin position="961"/>
        <end position="972"/>
    </location>
</feature>
<dbReference type="InterPro" id="IPR003887">
    <property type="entry name" value="LEM_dom"/>
</dbReference>
<dbReference type="Proteomes" id="UP000828390">
    <property type="component" value="Unassembled WGS sequence"/>
</dbReference>
<evidence type="ECO:0000256" key="7">
    <source>
        <dbReference type="SAM" id="MobiDB-lite"/>
    </source>
</evidence>
<dbReference type="Gene3D" id="1.25.40.20">
    <property type="entry name" value="Ankyrin repeat-containing domain"/>
    <property type="match status" value="1"/>
</dbReference>
<keyword evidence="10" id="KW-1185">Reference proteome</keyword>
<proteinExistence type="inferred from homology"/>
<reference evidence="9" key="1">
    <citation type="journal article" date="2019" name="bioRxiv">
        <title>The Genome of the Zebra Mussel, Dreissena polymorpha: A Resource for Invasive Species Research.</title>
        <authorList>
            <person name="McCartney M.A."/>
            <person name="Auch B."/>
            <person name="Kono T."/>
            <person name="Mallez S."/>
            <person name="Zhang Y."/>
            <person name="Obille A."/>
            <person name="Becker A."/>
            <person name="Abrahante J.E."/>
            <person name="Garbe J."/>
            <person name="Badalamenti J.P."/>
            <person name="Herman A."/>
            <person name="Mangelson H."/>
            <person name="Liachko I."/>
            <person name="Sullivan S."/>
            <person name="Sone E.D."/>
            <person name="Koren S."/>
            <person name="Silverstein K.A.T."/>
            <person name="Beckman K.B."/>
            <person name="Gohl D.M."/>
        </authorList>
    </citation>
    <scope>NUCLEOTIDE SEQUENCE</scope>
    <source>
        <strain evidence="9">Duluth1</strain>
        <tissue evidence="9">Whole animal</tissue>
    </source>
</reference>
<dbReference type="FunFam" id="1.25.40.20:FF:000072">
    <property type="entry name" value="Ankyrin repeat and LEM domain containing 2"/>
    <property type="match status" value="1"/>
</dbReference>
<dbReference type="PROSITE" id="PS50954">
    <property type="entry name" value="LEM"/>
    <property type="match status" value="1"/>
</dbReference>
<dbReference type="SMART" id="SM00248">
    <property type="entry name" value="ANK"/>
    <property type="match status" value="2"/>
</dbReference>
<feature type="region of interest" description="Disordered" evidence="7">
    <location>
        <begin position="152"/>
        <end position="180"/>
    </location>
</feature>
<feature type="region of interest" description="Disordered" evidence="7">
    <location>
        <begin position="548"/>
        <end position="580"/>
    </location>
</feature>
<feature type="region of interest" description="Disordered" evidence="7">
    <location>
        <begin position="931"/>
        <end position="983"/>
    </location>
</feature>
<dbReference type="PANTHER" id="PTHR12349:SF4">
    <property type="entry name" value="ANKYRIN REPEAT AND LEM DOMAIN-CONTAINING PROTEIN 2"/>
    <property type="match status" value="1"/>
</dbReference>
<dbReference type="EMBL" id="JAIWYP010000004">
    <property type="protein sequence ID" value="KAH3842859.1"/>
    <property type="molecule type" value="Genomic_DNA"/>
</dbReference>
<feature type="domain" description="LEM" evidence="8">
    <location>
        <begin position="5"/>
        <end position="49"/>
    </location>
</feature>
<comment type="subcellular location">
    <subcellularLocation>
        <location evidence="1">Endoplasmic reticulum</location>
    </subcellularLocation>
</comment>
<dbReference type="GO" id="GO:0051301">
    <property type="term" value="P:cell division"/>
    <property type="evidence" value="ECO:0007669"/>
    <property type="project" value="UniProtKB-KW"/>
</dbReference>
<evidence type="ECO:0000313" key="9">
    <source>
        <dbReference type="EMBL" id="KAH3842859.1"/>
    </source>
</evidence>
<dbReference type="GO" id="GO:0005783">
    <property type="term" value="C:endoplasmic reticulum"/>
    <property type="evidence" value="ECO:0007669"/>
    <property type="project" value="UniProtKB-SubCell"/>
</dbReference>
<evidence type="ECO:0000256" key="3">
    <source>
        <dbReference type="ARBA" id="ARBA00022618"/>
    </source>
</evidence>